<reference evidence="2 3" key="1">
    <citation type="journal article" date="2019" name="Int. J. Syst. Evol. Microbiol.">
        <title>The Global Catalogue of Microorganisms (GCM) 10K type strain sequencing project: providing services to taxonomists for standard genome sequencing and annotation.</title>
        <authorList>
            <consortium name="The Broad Institute Genomics Platform"/>
            <consortium name="The Broad Institute Genome Sequencing Center for Infectious Disease"/>
            <person name="Wu L."/>
            <person name="Ma J."/>
        </authorList>
    </citation>
    <scope>NUCLEOTIDE SEQUENCE [LARGE SCALE GENOMIC DNA]</scope>
    <source>
        <strain evidence="2 3">JCM 12762</strain>
    </source>
</reference>
<name>A0ABN1VG46_9MICO</name>
<evidence type="ECO:0000313" key="2">
    <source>
        <dbReference type="EMBL" id="GAA1209744.1"/>
    </source>
</evidence>
<proteinExistence type="predicted"/>
<protein>
    <submittedName>
        <fullName evidence="2">Uncharacterized protein</fullName>
    </submittedName>
</protein>
<evidence type="ECO:0000256" key="1">
    <source>
        <dbReference type="SAM" id="MobiDB-lite"/>
    </source>
</evidence>
<keyword evidence="3" id="KW-1185">Reference proteome</keyword>
<accession>A0ABN1VG46</accession>
<dbReference type="RefSeq" id="WP_343923054.1">
    <property type="nucleotide sequence ID" value="NZ_BAAAKW010000016.1"/>
</dbReference>
<organism evidence="2 3">
    <name type="scientific">Rhodoglobus aureus</name>
    <dbReference type="NCBI Taxonomy" id="191497"/>
    <lineage>
        <taxon>Bacteria</taxon>
        <taxon>Bacillati</taxon>
        <taxon>Actinomycetota</taxon>
        <taxon>Actinomycetes</taxon>
        <taxon>Micrococcales</taxon>
        <taxon>Microbacteriaceae</taxon>
        <taxon>Rhodoglobus</taxon>
    </lineage>
</organism>
<feature type="compositionally biased region" description="Basic and acidic residues" evidence="1">
    <location>
        <begin position="69"/>
        <end position="81"/>
    </location>
</feature>
<gene>
    <name evidence="2" type="ORF">GCM10009655_06030</name>
</gene>
<evidence type="ECO:0000313" key="3">
    <source>
        <dbReference type="Proteomes" id="UP001500943"/>
    </source>
</evidence>
<sequence length="90" mass="9908">MKNTLTTMIDLNVLLAEVEKSKRNDATIDENSVLKLTLAWELDIDRVAAGKESAPIEKPSYAAGATTPDAERDSKKSDDWRATVAQFPDD</sequence>
<comment type="caution">
    <text evidence="2">The sequence shown here is derived from an EMBL/GenBank/DDBJ whole genome shotgun (WGS) entry which is preliminary data.</text>
</comment>
<dbReference type="EMBL" id="BAAAKW010000016">
    <property type="protein sequence ID" value="GAA1209744.1"/>
    <property type="molecule type" value="Genomic_DNA"/>
</dbReference>
<dbReference type="Proteomes" id="UP001500943">
    <property type="component" value="Unassembled WGS sequence"/>
</dbReference>
<feature type="region of interest" description="Disordered" evidence="1">
    <location>
        <begin position="51"/>
        <end position="90"/>
    </location>
</feature>